<evidence type="ECO:0000313" key="2">
    <source>
        <dbReference type="Proteomes" id="UP000799118"/>
    </source>
</evidence>
<dbReference type="AlphaFoldDB" id="A0A6A4ICY4"/>
<gene>
    <name evidence="1" type="ORF">BT96DRAFT_1013511</name>
</gene>
<dbReference type="OrthoDB" id="3055278at2759"/>
<dbReference type="SUPFAM" id="SSF52047">
    <property type="entry name" value="RNI-like"/>
    <property type="match status" value="1"/>
</dbReference>
<proteinExistence type="predicted"/>
<dbReference type="InterPro" id="IPR032675">
    <property type="entry name" value="LRR_dom_sf"/>
</dbReference>
<dbReference type="Gene3D" id="3.80.10.10">
    <property type="entry name" value="Ribonuclease Inhibitor"/>
    <property type="match status" value="1"/>
</dbReference>
<keyword evidence="2" id="KW-1185">Reference proteome</keyword>
<protein>
    <recommendedName>
        <fullName evidence="3">F-box domain-containing protein</fullName>
    </recommendedName>
</protein>
<organism evidence="1 2">
    <name type="scientific">Gymnopus androsaceus JB14</name>
    <dbReference type="NCBI Taxonomy" id="1447944"/>
    <lineage>
        <taxon>Eukaryota</taxon>
        <taxon>Fungi</taxon>
        <taxon>Dikarya</taxon>
        <taxon>Basidiomycota</taxon>
        <taxon>Agaricomycotina</taxon>
        <taxon>Agaricomycetes</taxon>
        <taxon>Agaricomycetidae</taxon>
        <taxon>Agaricales</taxon>
        <taxon>Marasmiineae</taxon>
        <taxon>Omphalotaceae</taxon>
        <taxon>Gymnopus</taxon>
    </lineage>
</organism>
<dbReference type="EMBL" id="ML769391">
    <property type="protein sequence ID" value="KAE9408476.1"/>
    <property type="molecule type" value="Genomic_DNA"/>
</dbReference>
<evidence type="ECO:0008006" key="3">
    <source>
        <dbReference type="Google" id="ProtNLM"/>
    </source>
</evidence>
<reference evidence="1" key="1">
    <citation type="journal article" date="2019" name="Environ. Microbiol.">
        <title>Fungal ecological strategies reflected in gene transcription - a case study of two litter decomposers.</title>
        <authorList>
            <person name="Barbi F."/>
            <person name="Kohler A."/>
            <person name="Barry K."/>
            <person name="Baskaran P."/>
            <person name="Daum C."/>
            <person name="Fauchery L."/>
            <person name="Ihrmark K."/>
            <person name="Kuo A."/>
            <person name="LaButti K."/>
            <person name="Lipzen A."/>
            <person name="Morin E."/>
            <person name="Grigoriev I.V."/>
            <person name="Henrissat B."/>
            <person name="Lindahl B."/>
            <person name="Martin F."/>
        </authorList>
    </citation>
    <scope>NUCLEOTIDE SEQUENCE</scope>
    <source>
        <strain evidence="1">JB14</strain>
    </source>
</reference>
<dbReference type="Proteomes" id="UP000799118">
    <property type="component" value="Unassembled WGS sequence"/>
</dbReference>
<sequence>MRLSHIEYPPLLIPVLFRHCIRVDFPLLEELDTLRFLVSADTKGDLEGFAHKAPKLHKMRVGCLPVAGDSFDFAGFPFSQLSHFEYRDPTHWGIEKLFDNSPNLVSLKINDRYGFFPIGARSQEHITCPSIKTLTLCRGRVTRNYDPTVLSYLSLPSLQNLHFAPSNLTGSWAHFGPFMAFLSRSSPPLTTLMIQSLNLSDSNLIRILAQIPTLLDLVIDDNNVPPAESPITYKFIESFHASRTTGQRPIHIVPRLRSLKLDVGADAFEDALIVDMVQSRWITEKLSASYVSGSQSDGLPAVDCLREFTMRFRRRKEVKGVFQPIEDTGMRVVVLWMEQ</sequence>
<accession>A0A6A4ICY4</accession>
<evidence type="ECO:0000313" key="1">
    <source>
        <dbReference type="EMBL" id="KAE9408476.1"/>
    </source>
</evidence>
<name>A0A6A4ICY4_9AGAR</name>